<name>W6MH49_9ASCO</name>
<dbReference type="InterPro" id="IPR043502">
    <property type="entry name" value="DNA/RNA_pol_sf"/>
</dbReference>
<keyword evidence="3" id="KW-0479">Metal-binding</keyword>
<dbReference type="InterPro" id="IPR036775">
    <property type="entry name" value="DNA_pol_Y-fam_lit_finger_sf"/>
</dbReference>
<dbReference type="GeneID" id="34518371"/>
<dbReference type="PANTHER" id="PTHR45873">
    <property type="entry name" value="DNA POLYMERASE ETA"/>
    <property type="match status" value="1"/>
</dbReference>
<dbReference type="InterPro" id="IPR041298">
    <property type="entry name" value="UBZ3"/>
</dbReference>
<dbReference type="Gene3D" id="3.30.70.270">
    <property type="match status" value="1"/>
</dbReference>
<evidence type="ECO:0000256" key="3">
    <source>
        <dbReference type="ARBA" id="ARBA00022723"/>
    </source>
</evidence>
<evidence type="ECO:0000313" key="13">
    <source>
        <dbReference type="EMBL" id="CDK24968.1"/>
    </source>
</evidence>
<keyword evidence="8" id="KW-0539">Nucleus</keyword>
<dbReference type="SUPFAM" id="SSF100879">
    <property type="entry name" value="Lesion bypass DNA polymerase (Y-family), little finger domain"/>
    <property type="match status" value="1"/>
</dbReference>
<keyword evidence="2" id="KW-0808">Transferase</keyword>
<dbReference type="Gene3D" id="3.30.1490.100">
    <property type="entry name" value="DNA polymerase, Y-family, little finger domain"/>
    <property type="match status" value="1"/>
</dbReference>
<feature type="domain" description="UBZ3-type" evidence="12">
    <location>
        <begin position="563"/>
        <end position="597"/>
    </location>
</feature>
<dbReference type="Gene3D" id="1.10.150.20">
    <property type="entry name" value="5' to 3' exonuclease, C-terminal subdomain"/>
    <property type="match status" value="1"/>
</dbReference>
<dbReference type="GO" id="GO:0005634">
    <property type="term" value="C:nucleus"/>
    <property type="evidence" value="ECO:0007669"/>
    <property type="project" value="UniProtKB-SubCell"/>
</dbReference>
<dbReference type="GO" id="GO:0009314">
    <property type="term" value="P:response to radiation"/>
    <property type="evidence" value="ECO:0007669"/>
    <property type="project" value="TreeGrafter"/>
</dbReference>
<feature type="region of interest" description="Disordered" evidence="10">
    <location>
        <begin position="617"/>
        <end position="658"/>
    </location>
</feature>
<dbReference type="FunFam" id="3.40.1170.60:FF:000008">
    <property type="entry name" value="DNA polymerase eta subunit"/>
    <property type="match status" value="1"/>
</dbReference>
<evidence type="ECO:0000256" key="4">
    <source>
        <dbReference type="ARBA" id="ARBA00022763"/>
    </source>
</evidence>
<dbReference type="InterPro" id="IPR043128">
    <property type="entry name" value="Rev_trsase/Diguanyl_cyclase"/>
</dbReference>
<keyword evidence="5" id="KW-0863">Zinc-finger</keyword>
<dbReference type="GO" id="GO:0008270">
    <property type="term" value="F:zinc ion binding"/>
    <property type="evidence" value="ECO:0007669"/>
    <property type="project" value="UniProtKB-KW"/>
</dbReference>
<dbReference type="PROSITE" id="PS51907">
    <property type="entry name" value="ZF_UBZ3"/>
    <property type="match status" value="1"/>
</dbReference>
<dbReference type="PIRSF" id="PIRSF036603">
    <property type="entry name" value="DPol_eta"/>
    <property type="match status" value="1"/>
</dbReference>
<reference evidence="13" key="1">
    <citation type="submission" date="2013-12" db="EMBL/GenBank/DDBJ databases">
        <authorList>
            <person name="Genoscope - CEA"/>
        </authorList>
    </citation>
    <scope>NUCLEOTIDE SEQUENCE</scope>
    <source>
        <strain evidence="13">CBS 1993</strain>
    </source>
</reference>
<reference evidence="13" key="2">
    <citation type="submission" date="2014-02" db="EMBL/GenBank/DDBJ databases">
        <title>Complete DNA sequence of /Kuraishia capsulata/ illustrates novel genomic features among budding yeasts (/Saccharomycotina/).</title>
        <authorList>
            <person name="Morales L."/>
            <person name="Noel B."/>
            <person name="Porcel B."/>
            <person name="Marcet-Houben M."/>
            <person name="Hullo M-F."/>
            <person name="Sacerdot C."/>
            <person name="Tekaia F."/>
            <person name="Leh-Louis V."/>
            <person name="Despons L."/>
            <person name="Khanna V."/>
            <person name="Aury J-M."/>
            <person name="Barbe V."/>
            <person name="Couloux A."/>
            <person name="Labadie K."/>
            <person name="Pelletier E."/>
            <person name="Souciet J-L."/>
            <person name="Boekhout T."/>
            <person name="Gabaldon T."/>
            <person name="Wincker P."/>
            <person name="Dujon B."/>
        </authorList>
    </citation>
    <scope>NUCLEOTIDE SEQUENCE</scope>
    <source>
        <strain evidence="13">CBS 1993</strain>
    </source>
</reference>
<comment type="subcellular location">
    <subcellularLocation>
        <location evidence="1">Nucleus</location>
    </subcellularLocation>
</comment>
<protein>
    <recommendedName>
        <fullName evidence="9">DNA polymerase eta</fullName>
    </recommendedName>
</protein>
<accession>W6MH49</accession>
<dbReference type="PROSITE" id="PS50173">
    <property type="entry name" value="UMUC"/>
    <property type="match status" value="1"/>
</dbReference>
<evidence type="ECO:0000256" key="8">
    <source>
        <dbReference type="ARBA" id="ARBA00023242"/>
    </source>
</evidence>
<dbReference type="GO" id="GO:0006281">
    <property type="term" value="P:DNA repair"/>
    <property type="evidence" value="ECO:0007669"/>
    <property type="project" value="UniProtKB-KW"/>
</dbReference>
<dbReference type="GO" id="GO:0007064">
    <property type="term" value="P:mitotic sister chromatid cohesion"/>
    <property type="evidence" value="ECO:0007669"/>
    <property type="project" value="EnsemblFungi"/>
</dbReference>
<feature type="domain" description="UmuC" evidence="11">
    <location>
        <begin position="67"/>
        <end position="330"/>
    </location>
</feature>
<dbReference type="OrthoDB" id="5723at2759"/>
<dbReference type="Pfam" id="PF11799">
    <property type="entry name" value="IMS_C"/>
    <property type="match status" value="1"/>
</dbReference>
<dbReference type="GO" id="GO:0042276">
    <property type="term" value="P:error-prone translesion synthesis"/>
    <property type="evidence" value="ECO:0007669"/>
    <property type="project" value="EnsemblFungi"/>
</dbReference>
<dbReference type="GO" id="GO:0003887">
    <property type="term" value="F:DNA-directed DNA polymerase activity"/>
    <property type="evidence" value="ECO:0007669"/>
    <property type="project" value="EnsemblFungi"/>
</dbReference>
<dbReference type="AlphaFoldDB" id="W6MH49"/>
<dbReference type="STRING" id="1382522.W6MH49"/>
<feature type="compositionally biased region" description="Basic residues" evidence="10">
    <location>
        <begin position="633"/>
        <end position="645"/>
    </location>
</feature>
<evidence type="ECO:0000256" key="2">
    <source>
        <dbReference type="ARBA" id="ARBA00022679"/>
    </source>
</evidence>
<evidence type="ECO:0000259" key="12">
    <source>
        <dbReference type="PROSITE" id="PS51907"/>
    </source>
</evidence>
<evidence type="ECO:0000256" key="1">
    <source>
        <dbReference type="ARBA" id="ARBA00004123"/>
    </source>
</evidence>
<keyword evidence="6" id="KW-0862">Zinc</keyword>
<dbReference type="RefSeq" id="XP_022456983.1">
    <property type="nucleotide sequence ID" value="XM_022605523.1"/>
</dbReference>
<evidence type="ECO:0000256" key="7">
    <source>
        <dbReference type="ARBA" id="ARBA00023204"/>
    </source>
</evidence>
<dbReference type="GO" id="GO:0070987">
    <property type="term" value="P:error-free translesion synthesis"/>
    <property type="evidence" value="ECO:0007669"/>
    <property type="project" value="EnsemblFungi"/>
</dbReference>
<dbReference type="GO" id="GO:0007059">
    <property type="term" value="P:chromosome segregation"/>
    <property type="evidence" value="ECO:0007669"/>
    <property type="project" value="EnsemblFungi"/>
</dbReference>
<evidence type="ECO:0000256" key="10">
    <source>
        <dbReference type="SAM" id="MobiDB-lite"/>
    </source>
</evidence>
<dbReference type="EMBL" id="HG793125">
    <property type="protein sequence ID" value="CDK24968.1"/>
    <property type="molecule type" value="Genomic_DNA"/>
</dbReference>
<dbReference type="Gene3D" id="3.40.1170.60">
    <property type="match status" value="1"/>
</dbReference>
<dbReference type="InterPro" id="IPR052230">
    <property type="entry name" value="DNA_polymerase_eta"/>
</dbReference>
<dbReference type="HOGENOM" id="CLU_012348_7_3_1"/>
<evidence type="ECO:0000256" key="6">
    <source>
        <dbReference type="ARBA" id="ARBA00022833"/>
    </source>
</evidence>
<organism evidence="13 14">
    <name type="scientific">Kuraishia capsulata CBS 1993</name>
    <dbReference type="NCBI Taxonomy" id="1382522"/>
    <lineage>
        <taxon>Eukaryota</taxon>
        <taxon>Fungi</taxon>
        <taxon>Dikarya</taxon>
        <taxon>Ascomycota</taxon>
        <taxon>Saccharomycotina</taxon>
        <taxon>Pichiomycetes</taxon>
        <taxon>Pichiales</taxon>
        <taxon>Pichiaceae</taxon>
        <taxon>Kuraishia</taxon>
    </lineage>
</organism>
<keyword evidence="4" id="KW-0227">DNA damage</keyword>
<evidence type="ECO:0000313" key="14">
    <source>
        <dbReference type="Proteomes" id="UP000019384"/>
    </source>
</evidence>
<keyword evidence="14" id="KW-1185">Reference proteome</keyword>
<dbReference type="GO" id="GO:0005739">
    <property type="term" value="C:mitochondrion"/>
    <property type="evidence" value="ECO:0007669"/>
    <property type="project" value="EnsemblFungi"/>
</dbReference>
<dbReference type="InterPro" id="IPR017961">
    <property type="entry name" value="DNA_pol_Y-fam_little_finger"/>
</dbReference>
<dbReference type="GO" id="GO:0005657">
    <property type="term" value="C:replication fork"/>
    <property type="evidence" value="ECO:0007669"/>
    <property type="project" value="EnsemblFungi"/>
</dbReference>
<dbReference type="GO" id="GO:0035861">
    <property type="term" value="C:site of double-strand break"/>
    <property type="evidence" value="ECO:0007669"/>
    <property type="project" value="TreeGrafter"/>
</dbReference>
<dbReference type="PANTHER" id="PTHR45873:SF1">
    <property type="entry name" value="DNA POLYMERASE ETA"/>
    <property type="match status" value="1"/>
</dbReference>
<dbReference type="SUPFAM" id="SSF56672">
    <property type="entry name" value="DNA/RNA polymerases"/>
    <property type="match status" value="1"/>
</dbReference>
<evidence type="ECO:0000256" key="5">
    <source>
        <dbReference type="ARBA" id="ARBA00022771"/>
    </source>
</evidence>
<sequence length="658" mass="74058">MQASEEVQEAAILSPVPPAAADGSSVPNTLKPAIVRFDATSGSKFTWKNLLDLSRVSSSYSSPLAVIAHVDVNAFFAQAEQIRLGLSPEDPVVCVQWTSLIAVSYAARKYGIGRMDTLASAKQKCPNLIPAHTAVFKKGELNWSYVDGLPSAAEHKVSLDPYRRESRKMMRIFRSFCDHVEKASVDESFLDLGRLVFSRMLELFPALRVCETEEVELNGRLPDLPETMPEEIALWKGFVVDSNTDDEPGSPLIRDWDDVVSLIGSHLADQIRHRIHDELGYFTSCGIGRVKTVAKLASGFKKPDNQTIVRNSAIPIFFKDFRLTDFWGMGGKTGEYIEQRLNVPQEDSIEFIRRLFSLEELTDKLPEQGEKVYQLVRGEFATPLTLRTDIKAMGTSKNFRGESVTSVKGLYDWFKVYAADLAHRLNDLDEEDGILNANRSNRSVRRPKTITVHFYQKNGAKSRQCPFPQLPSIGKIRELIYINGCKLLEQLEENWNETIDGPMFPCLNCSLGLSSFSNIMVTKSIDEFMSKGTLEEAFPAKSEIVIPDQSVASSVTPPRTPILESGGWYCEKCKKEFPESMEAEHRDWHVASDMAQEILEQEGRRQLSYAEMLLEKRHNQKAQNRSVSPVPRITKKPTKKTKTNKKVFDANQSTLPFS</sequence>
<gene>
    <name evidence="13" type="ORF">KUCA_T00000935001</name>
</gene>
<proteinExistence type="predicted"/>
<dbReference type="Pfam" id="PF00817">
    <property type="entry name" value="IMS"/>
    <property type="match status" value="1"/>
</dbReference>
<evidence type="ECO:0000259" key="11">
    <source>
        <dbReference type="PROSITE" id="PS50173"/>
    </source>
</evidence>
<dbReference type="GO" id="GO:0003684">
    <property type="term" value="F:damaged DNA binding"/>
    <property type="evidence" value="ECO:0007669"/>
    <property type="project" value="InterPro"/>
</dbReference>
<dbReference type="Pfam" id="PF18439">
    <property type="entry name" value="zf_UBZ"/>
    <property type="match status" value="1"/>
</dbReference>
<keyword evidence="7" id="KW-0234">DNA repair</keyword>
<dbReference type="InterPro" id="IPR001126">
    <property type="entry name" value="UmuC"/>
</dbReference>
<evidence type="ECO:0000256" key="9">
    <source>
        <dbReference type="ARBA" id="ARBA00044975"/>
    </source>
</evidence>
<dbReference type="Proteomes" id="UP000019384">
    <property type="component" value="Unassembled WGS sequence"/>
</dbReference>